<dbReference type="GO" id="GO:0005737">
    <property type="term" value="C:cytoplasm"/>
    <property type="evidence" value="ECO:0007669"/>
    <property type="project" value="UniProtKB-ARBA"/>
</dbReference>
<dbReference type="GO" id="GO:0012505">
    <property type="term" value="C:endomembrane system"/>
    <property type="evidence" value="ECO:0007669"/>
    <property type="project" value="UniProtKB-ARBA"/>
</dbReference>
<evidence type="ECO:0000256" key="3">
    <source>
        <dbReference type="ARBA" id="ARBA00023121"/>
    </source>
</evidence>
<organism evidence="5 6">
    <name type="scientific">Yinghuangia soli</name>
    <dbReference type="NCBI Taxonomy" id="2908204"/>
    <lineage>
        <taxon>Bacteria</taxon>
        <taxon>Bacillati</taxon>
        <taxon>Actinomycetota</taxon>
        <taxon>Actinomycetes</taxon>
        <taxon>Kitasatosporales</taxon>
        <taxon>Streptomycetaceae</taxon>
        <taxon>Yinghuangia</taxon>
    </lineage>
</organism>
<dbReference type="RefSeq" id="WP_235054649.1">
    <property type="nucleotide sequence ID" value="NZ_JAKFHA010000014.1"/>
</dbReference>
<evidence type="ECO:0000313" key="6">
    <source>
        <dbReference type="Proteomes" id="UP001165378"/>
    </source>
</evidence>
<accession>A0AA41Q1R1</accession>
<evidence type="ECO:0000313" key="5">
    <source>
        <dbReference type="EMBL" id="MCF2529973.1"/>
    </source>
</evidence>
<name>A0AA41Q1R1_9ACTN</name>
<sequence>MPATDDVPLTRRMFLLACDPERQRLAGREYLGLVLNAAALQELYDDGLLADDDGRPRTSGARGAAPRSALAAAVHRRIAEDPKPRPWRYWVKKAERAAVGTVRDELLGERLIRVQHRRVLLVLRFESVQLRQPRLRTAVLGGVRDALRPAQPASRVPHGDAAAAVFAHIGEMRPVMSRAERRAARPRIAELEPRLGPVPAALRRTVKDKKSDVGGAA</sequence>
<evidence type="ECO:0000256" key="2">
    <source>
        <dbReference type="ARBA" id="ARBA00023034"/>
    </source>
</evidence>
<reference evidence="5" key="1">
    <citation type="submission" date="2022-01" db="EMBL/GenBank/DDBJ databases">
        <title>Genome-Based Taxonomic Classification of the Phylum Actinobacteria.</title>
        <authorList>
            <person name="Gao Y."/>
        </authorList>
    </citation>
    <scope>NUCLEOTIDE SEQUENCE</scope>
    <source>
        <strain evidence="5">KLBMP 8922</strain>
    </source>
</reference>
<keyword evidence="2" id="KW-0333">Golgi apparatus</keyword>
<keyword evidence="4" id="KW-0472">Membrane</keyword>
<dbReference type="Proteomes" id="UP001165378">
    <property type="component" value="Unassembled WGS sequence"/>
</dbReference>
<dbReference type="Gene3D" id="1.10.3630.10">
    <property type="entry name" value="yeast vps74-n-term truncation variant domain like"/>
    <property type="match status" value="1"/>
</dbReference>
<comment type="caution">
    <text evidence="5">The sequence shown here is derived from an EMBL/GenBank/DDBJ whole genome shotgun (WGS) entry which is preliminary data.</text>
</comment>
<protein>
    <submittedName>
        <fullName evidence="5">GPP34 family phosphoprotein</fullName>
    </submittedName>
</protein>
<proteinExistence type="predicted"/>
<dbReference type="GO" id="GO:0070273">
    <property type="term" value="F:phosphatidylinositol-4-phosphate binding"/>
    <property type="evidence" value="ECO:0007669"/>
    <property type="project" value="InterPro"/>
</dbReference>
<dbReference type="InterPro" id="IPR038261">
    <property type="entry name" value="GPP34-like_sf"/>
</dbReference>
<evidence type="ECO:0000256" key="1">
    <source>
        <dbReference type="ARBA" id="ARBA00004255"/>
    </source>
</evidence>
<dbReference type="InterPro" id="IPR008628">
    <property type="entry name" value="GPP34-like"/>
</dbReference>
<gene>
    <name evidence="5" type="ORF">LZ495_22510</name>
</gene>
<keyword evidence="6" id="KW-1185">Reference proteome</keyword>
<dbReference type="EMBL" id="JAKFHA010000014">
    <property type="protein sequence ID" value="MCF2529973.1"/>
    <property type="molecule type" value="Genomic_DNA"/>
</dbReference>
<dbReference type="AlphaFoldDB" id="A0AA41Q1R1"/>
<keyword evidence="3" id="KW-0446">Lipid-binding</keyword>
<evidence type="ECO:0000256" key="4">
    <source>
        <dbReference type="ARBA" id="ARBA00023136"/>
    </source>
</evidence>
<comment type="subcellular location">
    <subcellularLocation>
        <location evidence="1">Golgi apparatus membrane</location>
        <topology evidence="1">Peripheral membrane protein</topology>
        <orientation evidence="1">Cytoplasmic side</orientation>
    </subcellularLocation>
</comment>
<dbReference type="Pfam" id="PF05719">
    <property type="entry name" value="GPP34"/>
    <property type="match status" value="1"/>
</dbReference>